<accession>A0ABR8NDV0</accession>
<organism evidence="2 3">
    <name type="scientific">Nocardioides cavernae</name>
    <dbReference type="NCBI Taxonomy" id="1921566"/>
    <lineage>
        <taxon>Bacteria</taxon>
        <taxon>Bacillati</taxon>
        <taxon>Actinomycetota</taxon>
        <taxon>Actinomycetes</taxon>
        <taxon>Propionibacteriales</taxon>
        <taxon>Nocardioidaceae</taxon>
        <taxon>Nocardioides</taxon>
    </lineage>
</organism>
<keyword evidence="1" id="KW-0732">Signal</keyword>
<feature type="signal peptide" evidence="1">
    <location>
        <begin position="1"/>
        <end position="31"/>
    </location>
</feature>
<dbReference type="EMBL" id="JACXYZ010000002">
    <property type="protein sequence ID" value="MBD3926313.1"/>
    <property type="molecule type" value="Genomic_DNA"/>
</dbReference>
<evidence type="ECO:0008006" key="4">
    <source>
        <dbReference type="Google" id="ProtNLM"/>
    </source>
</evidence>
<name>A0ABR8NDV0_9ACTN</name>
<comment type="caution">
    <text evidence="2">The sequence shown here is derived from an EMBL/GenBank/DDBJ whole genome shotgun (WGS) entry which is preliminary data.</text>
</comment>
<dbReference type="Proteomes" id="UP000618818">
    <property type="component" value="Unassembled WGS sequence"/>
</dbReference>
<sequence>MTYRTTVLARTTALASAALLTGSLAFAPAQAQPAQAQPAQAQPDDRSAAARTTLTFTVDDCEGCEVQLVNARGTLDADVVHVWESQTKEVSGGAVTFRVPTRRTWGMSATVVAPWEGFTGYRTTVAWRYNGERVGDTVTLEEAVTKTKASACWEGVRSREVVVPLVVEKVRVRGQKKEVDGSIAFVPTTQSWLAPMRKVWDGVLGSQDVNICR</sequence>
<keyword evidence="3" id="KW-1185">Reference proteome</keyword>
<protein>
    <recommendedName>
        <fullName evidence="4">DUF1775 domain-containing protein</fullName>
    </recommendedName>
</protein>
<gene>
    <name evidence="2" type="ORF">IEZ26_16930</name>
</gene>
<dbReference type="InterPro" id="IPR006311">
    <property type="entry name" value="TAT_signal"/>
</dbReference>
<dbReference type="RefSeq" id="WP_191196138.1">
    <property type="nucleotide sequence ID" value="NZ_JACXYZ010000002.1"/>
</dbReference>
<evidence type="ECO:0000313" key="2">
    <source>
        <dbReference type="EMBL" id="MBD3926313.1"/>
    </source>
</evidence>
<feature type="chain" id="PRO_5045243281" description="DUF1775 domain-containing protein" evidence="1">
    <location>
        <begin position="32"/>
        <end position="213"/>
    </location>
</feature>
<proteinExistence type="predicted"/>
<dbReference type="PROSITE" id="PS51318">
    <property type="entry name" value="TAT"/>
    <property type="match status" value="1"/>
</dbReference>
<evidence type="ECO:0000256" key="1">
    <source>
        <dbReference type="SAM" id="SignalP"/>
    </source>
</evidence>
<reference evidence="2 3" key="1">
    <citation type="submission" date="2020-09" db="EMBL/GenBank/DDBJ databases">
        <title>novel species in genus Nocardioides.</title>
        <authorList>
            <person name="Zhang G."/>
        </authorList>
    </citation>
    <scope>NUCLEOTIDE SEQUENCE [LARGE SCALE GENOMIC DNA]</scope>
    <source>
        <strain evidence="2 3">KCTC 39551</strain>
    </source>
</reference>
<evidence type="ECO:0000313" key="3">
    <source>
        <dbReference type="Proteomes" id="UP000618818"/>
    </source>
</evidence>